<name>A0A8K0JMT5_9TREE</name>
<evidence type="ECO:0000256" key="2">
    <source>
        <dbReference type="SAM" id="Phobius"/>
    </source>
</evidence>
<reference evidence="3" key="1">
    <citation type="submission" date="2020-04" db="EMBL/GenBank/DDBJ databases">
        <title>Analysis of mating type loci in Filobasidium floriforme.</title>
        <authorList>
            <person name="Nowrousian M."/>
        </authorList>
    </citation>
    <scope>NUCLEOTIDE SEQUENCE</scope>
    <source>
        <strain evidence="3">CBS 6242</strain>
    </source>
</reference>
<keyword evidence="2" id="KW-0812">Transmembrane</keyword>
<organism evidence="3 4">
    <name type="scientific">Filobasidium floriforme</name>
    <dbReference type="NCBI Taxonomy" id="5210"/>
    <lineage>
        <taxon>Eukaryota</taxon>
        <taxon>Fungi</taxon>
        <taxon>Dikarya</taxon>
        <taxon>Basidiomycota</taxon>
        <taxon>Agaricomycotina</taxon>
        <taxon>Tremellomycetes</taxon>
        <taxon>Filobasidiales</taxon>
        <taxon>Filobasidiaceae</taxon>
        <taxon>Filobasidium</taxon>
    </lineage>
</organism>
<gene>
    <name evidence="3" type="ORF">FFLO_05226</name>
</gene>
<dbReference type="EMBL" id="JABELV010000126">
    <property type="protein sequence ID" value="KAG7530178.1"/>
    <property type="molecule type" value="Genomic_DNA"/>
</dbReference>
<keyword evidence="4" id="KW-1185">Reference proteome</keyword>
<feature type="region of interest" description="Disordered" evidence="1">
    <location>
        <begin position="176"/>
        <end position="225"/>
    </location>
</feature>
<feature type="transmembrane region" description="Helical" evidence="2">
    <location>
        <begin position="132"/>
        <end position="151"/>
    </location>
</feature>
<sequence>MTQLSVQSIDNSCINPNLATCPASSRGNSDVLDLSCVLTATCGIDDHSRCHTARSDWPHSIIVSTTCSEEEGSAEEPAAPHLGMQKIIDQIKRYLEGASDLEWLKWTAAQLPRCDIKSRDIEWKPLECSGSVLILVGIIAGTICWIGRPYYRQYVRKCRRRKLEARLRELKNEKDKNRYDVDPSSSEPDWSSEDENGGAKSGVSDSSAEASIPTKRRHSTGTTTVDETLVAGQTSLCLVESRRPGTTYFSAISTSNGVALKAETFYNGKMIGYQIRQIPFAESHESNDISALLSQCPLLDNWHSQTICN</sequence>
<dbReference type="AlphaFoldDB" id="A0A8K0JMT5"/>
<dbReference type="Proteomes" id="UP000812966">
    <property type="component" value="Unassembled WGS sequence"/>
</dbReference>
<evidence type="ECO:0000313" key="3">
    <source>
        <dbReference type="EMBL" id="KAG7530178.1"/>
    </source>
</evidence>
<keyword evidence="2" id="KW-0472">Membrane</keyword>
<evidence type="ECO:0000313" key="4">
    <source>
        <dbReference type="Proteomes" id="UP000812966"/>
    </source>
</evidence>
<accession>A0A8K0JMT5</accession>
<proteinExistence type="predicted"/>
<evidence type="ECO:0000256" key="1">
    <source>
        <dbReference type="SAM" id="MobiDB-lite"/>
    </source>
</evidence>
<protein>
    <submittedName>
        <fullName evidence="3">Uncharacterized protein</fullName>
    </submittedName>
</protein>
<comment type="caution">
    <text evidence="3">The sequence shown here is derived from an EMBL/GenBank/DDBJ whole genome shotgun (WGS) entry which is preliminary data.</text>
</comment>
<keyword evidence="2" id="KW-1133">Transmembrane helix</keyword>